<proteinExistence type="predicted"/>
<dbReference type="GeneID" id="54411932"/>
<gene>
    <name evidence="1" type="ORF">P153DRAFT_396648</name>
</gene>
<reference evidence="1" key="1">
    <citation type="journal article" date="2020" name="Stud. Mycol.">
        <title>101 Dothideomycetes genomes: a test case for predicting lifestyles and emergence of pathogens.</title>
        <authorList>
            <person name="Haridas S."/>
            <person name="Albert R."/>
            <person name="Binder M."/>
            <person name="Bloem J."/>
            <person name="Labutti K."/>
            <person name="Salamov A."/>
            <person name="Andreopoulos B."/>
            <person name="Baker S."/>
            <person name="Barry K."/>
            <person name="Bills G."/>
            <person name="Bluhm B."/>
            <person name="Cannon C."/>
            <person name="Castanera R."/>
            <person name="Culley D."/>
            <person name="Daum C."/>
            <person name="Ezra D."/>
            <person name="Gonzalez J."/>
            <person name="Henrissat B."/>
            <person name="Kuo A."/>
            <person name="Liang C."/>
            <person name="Lipzen A."/>
            <person name="Lutzoni F."/>
            <person name="Magnuson J."/>
            <person name="Mondo S."/>
            <person name="Nolan M."/>
            <person name="Ohm R."/>
            <person name="Pangilinan J."/>
            <person name="Park H.-J."/>
            <person name="Ramirez L."/>
            <person name="Alfaro M."/>
            <person name="Sun H."/>
            <person name="Tritt A."/>
            <person name="Yoshinaga Y."/>
            <person name="Zwiers L.-H."/>
            <person name="Turgeon B."/>
            <person name="Goodwin S."/>
            <person name="Spatafora J."/>
            <person name="Crous P."/>
            <person name="Grigoriev I."/>
        </authorList>
    </citation>
    <scope>NUCLEOTIDE SEQUENCE</scope>
    <source>
        <strain evidence="1">CBS 119687</strain>
    </source>
</reference>
<accession>A0A6A6AEJ8</accession>
<organism evidence="1 2">
    <name type="scientific">Dothidotthia symphoricarpi CBS 119687</name>
    <dbReference type="NCBI Taxonomy" id="1392245"/>
    <lineage>
        <taxon>Eukaryota</taxon>
        <taxon>Fungi</taxon>
        <taxon>Dikarya</taxon>
        <taxon>Ascomycota</taxon>
        <taxon>Pezizomycotina</taxon>
        <taxon>Dothideomycetes</taxon>
        <taxon>Pleosporomycetidae</taxon>
        <taxon>Pleosporales</taxon>
        <taxon>Dothidotthiaceae</taxon>
        <taxon>Dothidotthia</taxon>
    </lineage>
</organism>
<sequence length="348" mass="39529">MRLSIVVRRRAALEILCHVHVENLDPFIGIGPQTNIEDWNKLKSTMSGEVSQLNYRFVGKPNAFLTTTLESEIRMEIRKNMAEVYPDHNPPDEDDDNQTVRNIQARSLKAEAARAALMLNPRASASQKEELGQEVVWARSFVRPYLEDLRATYPGKGIGLADEVIPFGSLDHAERVSFYKDIFHNKERLYSAFGPWEMSIHFDGCMQMGEKSRTLLITKLMVACDSVWCKIISPKLRIWVVDTLSDPILRVSIDLPVDMRAVYRAIEALRDYSLSKPVRRVSVSISSDMRVMYRTVKGSDETANFDLRVFGGMEVLKVLTGAPGSFCVYINSIRRVHWIFGESPDLPA</sequence>
<dbReference type="Proteomes" id="UP000799771">
    <property type="component" value="Unassembled WGS sequence"/>
</dbReference>
<dbReference type="EMBL" id="ML977506">
    <property type="protein sequence ID" value="KAF2129374.1"/>
    <property type="molecule type" value="Genomic_DNA"/>
</dbReference>
<protein>
    <submittedName>
        <fullName evidence="1">Uncharacterized protein</fullName>
    </submittedName>
</protein>
<keyword evidence="2" id="KW-1185">Reference proteome</keyword>
<evidence type="ECO:0000313" key="1">
    <source>
        <dbReference type="EMBL" id="KAF2129374.1"/>
    </source>
</evidence>
<name>A0A6A6AEJ8_9PLEO</name>
<dbReference type="RefSeq" id="XP_033523763.1">
    <property type="nucleotide sequence ID" value="XM_033671500.1"/>
</dbReference>
<dbReference type="AlphaFoldDB" id="A0A6A6AEJ8"/>
<evidence type="ECO:0000313" key="2">
    <source>
        <dbReference type="Proteomes" id="UP000799771"/>
    </source>
</evidence>
<dbReference type="OrthoDB" id="3810827at2759"/>